<feature type="domain" description="C2H2-type" evidence="8">
    <location>
        <begin position="685"/>
        <end position="714"/>
    </location>
</feature>
<evidence type="ECO:0000256" key="1">
    <source>
        <dbReference type="ARBA" id="ARBA00004123"/>
    </source>
</evidence>
<keyword evidence="3" id="KW-0677">Repeat</keyword>
<dbReference type="Bgee" id="ENSOANG00000050979">
    <property type="expression patterns" value="Expressed in fibroblast and 5 other cell types or tissues"/>
</dbReference>
<evidence type="ECO:0000256" key="4">
    <source>
        <dbReference type="ARBA" id="ARBA00022771"/>
    </source>
</evidence>
<evidence type="ECO:0000256" key="6">
    <source>
        <dbReference type="PROSITE-ProRule" id="PRU00042"/>
    </source>
</evidence>
<dbReference type="GeneTree" id="ENSGT00940000159542"/>
<feature type="region of interest" description="Disordered" evidence="7">
    <location>
        <begin position="567"/>
        <end position="615"/>
    </location>
</feature>
<reference evidence="9" key="2">
    <citation type="submission" date="2025-08" db="UniProtKB">
        <authorList>
            <consortium name="Ensembl"/>
        </authorList>
    </citation>
    <scope>IDENTIFICATION</scope>
    <source>
        <strain evidence="9">Glennie</strain>
    </source>
</reference>
<sequence length="1087" mass="117574">MHNVLLLQQNVKQLQHNLHLGLAPAEAELYQYYLAQNLGLTGLKLDGTADPPLLVSPFQLDAAALAPGLVAGDLPSELRLAGAQLVGEDLALLPGAAGDPALKIFQCAVCDRFSSDSLEALSVHVGSERALPEEEWRAVVGDLYQCRLCNYNTQLKANFQLHCKTDKHVQKYQLVAHIKEGGRSNEWRLKCLAVGNPVHLKCNACDHYANSVDKLHLHTANHRHEAALRLYKHLQKHEGTVSPDSCYYYCALCDYSTKGKLSLVQHVHSVRHHQTEGLRRLQLHQQGLPPEDEENLSEIFFVRDCPPETLGDRPQPGGAVPRAGRRPHGRRAGPGSVATDGRGPADPPPTSPLVLFQFYQCPYCNYNSRDPSRIQVHVLSQHSMQPVICCPLCQDVLSSKMHLQLHLTHLHSVAPDCVEKLLLSVRTPPATGAAVGSGGRDGRDVRGSGSTPDLASQSAPCGAGGRGRTCPRTFTSPVAREQEQRRRPPPGADRPGSGSRCGPRGLAFKTPQPPGQQRQQALRAAATCGLCPRSFRSPPALRRHLEAAHPELGEPELRQLCAALPGDLGWPDAAPDEPARDPEAAEEAAEGGGAEGGPPAEEPGAEPKRTLPFRKGPNVTVEKFLDPSRPYKCTVCKESFTQKNILLVHYNSVSHLHKLKRVLREASGSPGPADGPAGAADHKPYKCGVCGVAYSQASTLEIHLRSVLHQTKARAARLDGSPGLTTRSNSCPRSSTCPRGSSWSGSRTTRTRRPRTRASRTSPRRPARRPARPGRSPPGRRPRRPSRPRPPPSPSGPGPRRSPWRRPRPGPSPRRSPWRRPRRSRPIYLRRCSSTSATSVAWPCPACGSGRSTGTCTSWRPRTSSCTRPSSSGPSTCPTSSSTRATRCWPPRWPRRPRGRAPRPPAPRSGGRRSGTTRRGPGRAAGRTSTGTSGCGPPSPPSSWRSCTRSTCWTPTPPGRCWTTSPARWASRSAWCRSGSRTRGPASARASSAPWAPPRPTGAAPSAAPSSRPSRRSRATCARDTGARAGGRAPASRPARSRPRRTGPTPTASPAGSSSSTARRWRWPRWTWPARAGPRPPAPRGAA</sequence>
<reference evidence="9 10" key="1">
    <citation type="journal article" date="2008" name="Nature">
        <title>Genome analysis of the platypus reveals unique signatures of evolution.</title>
        <authorList>
            <person name="Warren W.C."/>
            <person name="Hillier L.W."/>
            <person name="Marshall Graves J.A."/>
            <person name="Birney E."/>
            <person name="Ponting C.P."/>
            <person name="Grutzner F."/>
            <person name="Belov K."/>
            <person name="Miller W."/>
            <person name="Clarke L."/>
            <person name="Chinwalla A.T."/>
            <person name="Yang S.P."/>
            <person name="Heger A."/>
            <person name="Locke D.P."/>
            <person name="Miethke P."/>
            <person name="Waters P.D."/>
            <person name="Veyrunes F."/>
            <person name="Fulton L."/>
            <person name="Fulton B."/>
            <person name="Graves T."/>
            <person name="Wallis J."/>
            <person name="Puente X.S."/>
            <person name="Lopez-Otin C."/>
            <person name="Ordonez G.R."/>
            <person name="Eichler E.E."/>
            <person name="Chen L."/>
            <person name="Cheng Z."/>
            <person name="Deakin J.E."/>
            <person name="Alsop A."/>
            <person name="Thompson K."/>
            <person name="Kirby P."/>
            <person name="Papenfuss A.T."/>
            <person name="Wakefield M.J."/>
            <person name="Olender T."/>
            <person name="Lancet D."/>
            <person name="Huttley G.A."/>
            <person name="Smit A.F."/>
            <person name="Pask A."/>
            <person name="Temple-Smith P."/>
            <person name="Batzer M.A."/>
            <person name="Walker J.A."/>
            <person name="Konkel M.K."/>
            <person name="Harris R.S."/>
            <person name="Whittington C.M."/>
            <person name="Wong E.S."/>
            <person name="Gemmell N.J."/>
            <person name="Buschiazzo E."/>
            <person name="Vargas Jentzsch I.M."/>
            <person name="Merkel A."/>
            <person name="Schmitz J."/>
            <person name="Zemann A."/>
            <person name="Churakov G."/>
            <person name="Kriegs J.O."/>
            <person name="Brosius J."/>
            <person name="Murchison E.P."/>
            <person name="Sachidanandam R."/>
            <person name="Smith C."/>
            <person name="Hannon G.J."/>
            <person name="Tsend-Ayush E."/>
            <person name="McMillan D."/>
            <person name="Attenborough R."/>
            <person name="Rens W."/>
            <person name="Ferguson-Smith M."/>
            <person name="Lefevre C.M."/>
            <person name="Sharp J.A."/>
            <person name="Nicholas K.R."/>
            <person name="Ray D.A."/>
            <person name="Kube M."/>
            <person name="Reinhardt R."/>
            <person name="Pringle T.H."/>
            <person name="Taylor J."/>
            <person name="Jones R.C."/>
            <person name="Nixon B."/>
            <person name="Dacheux J.L."/>
            <person name="Niwa H."/>
            <person name="Sekita Y."/>
            <person name="Huang X."/>
            <person name="Stark A."/>
            <person name="Kheradpour P."/>
            <person name="Kellis M."/>
            <person name="Flicek P."/>
            <person name="Chen Y."/>
            <person name="Webber C."/>
            <person name="Hardison R."/>
            <person name="Nelson J."/>
            <person name="Hallsworth-Pepin K."/>
            <person name="Delehaunty K."/>
            <person name="Markovic C."/>
            <person name="Minx P."/>
            <person name="Feng Y."/>
            <person name="Kremitzki C."/>
            <person name="Mitreva M."/>
            <person name="Glasscock J."/>
            <person name="Wylie T."/>
            <person name="Wohldmann P."/>
            <person name="Thiru P."/>
            <person name="Nhan M.N."/>
            <person name="Pohl C.S."/>
            <person name="Smith S.M."/>
            <person name="Hou S."/>
            <person name="Nefedov M."/>
            <person name="de Jong P.J."/>
            <person name="Renfree M.B."/>
            <person name="Mardis E.R."/>
            <person name="Wilson R.K."/>
        </authorList>
    </citation>
    <scope>NUCLEOTIDE SEQUENCE [LARGE SCALE GENOMIC DNA]</scope>
    <source>
        <strain evidence="9 10">Glennie</strain>
    </source>
</reference>
<dbReference type="Proteomes" id="UP000002279">
    <property type="component" value="Chromosome 7"/>
</dbReference>
<feature type="region of interest" description="Disordered" evidence="7">
    <location>
        <begin position="429"/>
        <end position="523"/>
    </location>
</feature>
<keyword evidence="5" id="KW-0862">Zinc</keyword>
<feature type="domain" description="C2H2-type" evidence="8">
    <location>
        <begin position="631"/>
        <end position="662"/>
    </location>
</feature>
<dbReference type="SMART" id="SM00355">
    <property type="entry name" value="ZnF_C2H2"/>
    <property type="match status" value="8"/>
</dbReference>
<feature type="compositionally biased region" description="Low complexity" evidence="7">
    <location>
        <begin position="1046"/>
        <end position="1077"/>
    </location>
</feature>
<feature type="region of interest" description="Disordered" evidence="7">
    <location>
        <begin position="715"/>
        <end position="950"/>
    </location>
</feature>
<keyword evidence="4 6" id="KW-0863">Zinc-finger</keyword>
<evidence type="ECO:0000256" key="5">
    <source>
        <dbReference type="ARBA" id="ARBA00022833"/>
    </source>
</evidence>
<feature type="compositionally biased region" description="Basic residues" evidence="7">
    <location>
        <begin position="749"/>
        <end position="787"/>
    </location>
</feature>
<feature type="compositionally biased region" description="Pro residues" evidence="7">
    <location>
        <begin position="1078"/>
        <end position="1087"/>
    </location>
</feature>
<reference evidence="9" key="3">
    <citation type="submission" date="2025-09" db="UniProtKB">
        <authorList>
            <consortium name="Ensembl"/>
        </authorList>
    </citation>
    <scope>IDENTIFICATION</scope>
    <source>
        <strain evidence="9">Glennie</strain>
    </source>
</reference>
<dbReference type="Pfam" id="PF24056">
    <property type="entry name" value="zf-C2H2_ZFHX3"/>
    <property type="match status" value="1"/>
</dbReference>
<dbReference type="InterPro" id="IPR036236">
    <property type="entry name" value="Znf_C2H2_sf"/>
</dbReference>
<feature type="compositionally biased region" description="Low complexity" evidence="7">
    <location>
        <begin position="1001"/>
        <end position="1012"/>
    </location>
</feature>
<evidence type="ECO:0000256" key="7">
    <source>
        <dbReference type="SAM" id="MobiDB-lite"/>
    </source>
</evidence>
<protein>
    <recommendedName>
        <fullName evidence="8">C2H2-type domain-containing protein</fullName>
    </recommendedName>
</protein>
<dbReference type="Ensembl" id="ENSOANT00000048094.1">
    <property type="protein sequence ID" value="ENSOANP00000052747.1"/>
    <property type="gene ID" value="ENSOANG00000050979.1"/>
</dbReference>
<feature type="compositionally biased region" description="Low complexity" evidence="7">
    <location>
        <begin position="738"/>
        <end position="748"/>
    </location>
</feature>
<dbReference type="Pfam" id="PF00096">
    <property type="entry name" value="zf-C2H2"/>
    <property type="match status" value="2"/>
</dbReference>
<dbReference type="InterPro" id="IPR013087">
    <property type="entry name" value="Znf_C2H2_type"/>
</dbReference>
<keyword evidence="10" id="KW-1185">Reference proteome</keyword>
<feature type="region of interest" description="Disordered" evidence="7">
    <location>
        <begin position="308"/>
        <end position="349"/>
    </location>
</feature>
<dbReference type="GO" id="GO:0005634">
    <property type="term" value="C:nucleus"/>
    <property type="evidence" value="ECO:0007669"/>
    <property type="project" value="UniProtKB-SubCell"/>
</dbReference>
<dbReference type="PANTHER" id="PTHR45891:SF2">
    <property type="entry name" value="ZINC FINGER HOMEOBOX PROTEIN 4"/>
    <property type="match status" value="1"/>
</dbReference>
<dbReference type="PROSITE" id="PS50157">
    <property type="entry name" value="ZINC_FINGER_C2H2_2"/>
    <property type="match status" value="3"/>
</dbReference>
<dbReference type="InParanoid" id="A0A6I8PK47"/>
<feature type="compositionally biased region" description="Low complexity" evidence="7">
    <location>
        <begin position="855"/>
        <end position="890"/>
    </location>
</feature>
<accession>A0A6I8PK47</accession>
<feature type="compositionally biased region" description="Pro residues" evidence="7">
    <location>
        <begin position="788"/>
        <end position="797"/>
    </location>
</feature>
<dbReference type="AlphaFoldDB" id="A0A6I8PK47"/>
<name>A0A6I8PK47_ORNAN</name>
<dbReference type="InterPro" id="IPR051968">
    <property type="entry name" value="ZnFinger_Homeobox_TR"/>
</dbReference>
<dbReference type="FunFam" id="3.30.160.60:FF:000317">
    <property type="entry name" value="zinc finger homeobox protein 3"/>
    <property type="match status" value="1"/>
</dbReference>
<dbReference type="PANTHER" id="PTHR45891">
    <property type="entry name" value="ZINC FINGER HOMEOBOX PROTEIN"/>
    <property type="match status" value="1"/>
</dbReference>
<feature type="domain" description="C2H2-type" evidence="8">
    <location>
        <begin position="526"/>
        <end position="549"/>
    </location>
</feature>
<evidence type="ECO:0000256" key="3">
    <source>
        <dbReference type="ARBA" id="ARBA00022737"/>
    </source>
</evidence>
<dbReference type="PROSITE" id="PS00028">
    <property type="entry name" value="ZINC_FINGER_C2H2_1"/>
    <property type="match status" value="4"/>
</dbReference>
<dbReference type="FunFam" id="3.30.160.60:FF:000446">
    <property type="entry name" value="Zinc finger protein"/>
    <property type="match status" value="1"/>
</dbReference>
<evidence type="ECO:0000313" key="9">
    <source>
        <dbReference type="Ensembl" id="ENSOANP00000052747.1"/>
    </source>
</evidence>
<keyword evidence="2" id="KW-0479">Metal-binding</keyword>
<evidence type="ECO:0000259" key="8">
    <source>
        <dbReference type="PROSITE" id="PS50157"/>
    </source>
</evidence>
<organism evidence="9 10">
    <name type="scientific">Ornithorhynchus anatinus</name>
    <name type="common">Duckbill platypus</name>
    <dbReference type="NCBI Taxonomy" id="9258"/>
    <lineage>
        <taxon>Eukaryota</taxon>
        <taxon>Metazoa</taxon>
        <taxon>Chordata</taxon>
        <taxon>Craniata</taxon>
        <taxon>Vertebrata</taxon>
        <taxon>Euteleostomi</taxon>
        <taxon>Mammalia</taxon>
        <taxon>Monotremata</taxon>
        <taxon>Ornithorhynchidae</taxon>
        <taxon>Ornithorhynchus</taxon>
    </lineage>
</organism>
<evidence type="ECO:0000313" key="10">
    <source>
        <dbReference type="Proteomes" id="UP000002279"/>
    </source>
</evidence>
<dbReference type="SUPFAM" id="SSF57667">
    <property type="entry name" value="beta-beta-alpha zinc fingers"/>
    <property type="match status" value="1"/>
</dbReference>
<feature type="compositionally biased region" description="Polar residues" evidence="7">
    <location>
        <begin position="723"/>
        <end position="737"/>
    </location>
</feature>
<feature type="compositionally biased region" description="Low complexity" evidence="7">
    <location>
        <begin position="493"/>
        <end position="505"/>
    </location>
</feature>
<dbReference type="Gene3D" id="3.30.160.60">
    <property type="entry name" value="Classic Zinc Finger"/>
    <property type="match status" value="3"/>
</dbReference>
<dbReference type="GO" id="GO:0008270">
    <property type="term" value="F:zinc ion binding"/>
    <property type="evidence" value="ECO:0007669"/>
    <property type="project" value="UniProtKB-KW"/>
</dbReference>
<evidence type="ECO:0000256" key="2">
    <source>
        <dbReference type="ARBA" id="ARBA00022723"/>
    </source>
</evidence>
<feature type="compositionally biased region" description="Low complexity" evidence="7">
    <location>
        <begin position="313"/>
        <end position="322"/>
    </location>
</feature>
<feature type="compositionally biased region" description="Low complexity" evidence="7">
    <location>
        <begin position="917"/>
        <end position="950"/>
    </location>
</feature>
<feature type="compositionally biased region" description="Basic residues" evidence="7">
    <location>
        <begin position="816"/>
        <end position="825"/>
    </location>
</feature>
<feature type="region of interest" description="Disordered" evidence="7">
    <location>
        <begin position="974"/>
        <end position="1087"/>
    </location>
</feature>
<proteinExistence type="predicted"/>
<feature type="compositionally biased region" description="Low complexity" evidence="7">
    <location>
        <begin position="977"/>
        <end position="994"/>
    </location>
</feature>
<comment type="subcellular location">
    <subcellularLocation>
        <location evidence="1">Nucleus</location>
    </subcellularLocation>
</comment>